<keyword evidence="2" id="KW-1133">Transmembrane helix</keyword>
<feature type="transmembrane region" description="Helical" evidence="2">
    <location>
        <begin position="389"/>
        <end position="408"/>
    </location>
</feature>
<dbReference type="InParanoid" id="E1ZEA1"/>
<feature type="transmembrane region" description="Helical" evidence="2">
    <location>
        <begin position="414"/>
        <end position="432"/>
    </location>
</feature>
<keyword evidence="2" id="KW-0472">Membrane</keyword>
<accession>E1ZEA1</accession>
<feature type="region of interest" description="Disordered" evidence="1">
    <location>
        <begin position="1"/>
        <end position="26"/>
    </location>
</feature>
<dbReference type="GeneID" id="17355439"/>
<evidence type="ECO:0000313" key="3">
    <source>
        <dbReference type="EMBL" id="EFN55993.1"/>
    </source>
</evidence>
<feature type="transmembrane region" description="Helical" evidence="2">
    <location>
        <begin position="546"/>
        <end position="567"/>
    </location>
</feature>
<evidence type="ECO:0000256" key="1">
    <source>
        <dbReference type="SAM" id="MobiDB-lite"/>
    </source>
</evidence>
<gene>
    <name evidence="3" type="ORF">CHLNCDRAFT_52068</name>
</gene>
<reference evidence="3 4" key="1">
    <citation type="journal article" date="2010" name="Plant Cell">
        <title>The Chlorella variabilis NC64A genome reveals adaptation to photosymbiosis, coevolution with viruses, and cryptic sex.</title>
        <authorList>
            <person name="Blanc G."/>
            <person name="Duncan G."/>
            <person name="Agarkova I."/>
            <person name="Borodovsky M."/>
            <person name="Gurnon J."/>
            <person name="Kuo A."/>
            <person name="Lindquist E."/>
            <person name="Lucas S."/>
            <person name="Pangilinan J."/>
            <person name="Polle J."/>
            <person name="Salamov A."/>
            <person name="Terry A."/>
            <person name="Yamada T."/>
            <person name="Dunigan D.D."/>
            <person name="Grigoriev I.V."/>
            <person name="Claverie J.M."/>
            <person name="Van Etten J.L."/>
        </authorList>
    </citation>
    <scope>NUCLEOTIDE SEQUENCE [LARGE SCALE GENOMIC DNA]</scope>
    <source>
        <strain evidence="3 4">NC64A</strain>
    </source>
</reference>
<feature type="transmembrane region" description="Helical" evidence="2">
    <location>
        <begin position="473"/>
        <end position="494"/>
    </location>
</feature>
<keyword evidence="4" id="KW-1185">Reference proteome</keyword>
<keyword evidence="2" id="KW-0812">Transmembrane</keyword>
<dbReference type="OrthoDB" id="10267545at2759"/>
<feature type="compositionally biased region" description="Acidic residues" evidence="1">
    <location>
        <begin position="8"/>
        <end position="19"/>
    </location>
</feature>
<proteinExistence type="predicted"/>
<dbReference type="KEGG" id="cvr:CHLNCDRAFT_52068"/>
<protein>
    <submittedName>
        <fullName evidence="3">Expressed protein</fullName>
    </submittedName>
</protein>
<organism evidence="4">
    <name type="scientific">Chlorella variabilis</name>
    <name type="common">Green alga</name>
    <dbReference type="NCBI Taxonomy" id="554065"/>
    <lineage>
        <taxon>Eukaryota</taxon>
        <taxon>Viridiplantae</taxon>
        <taxon>Chlorophyta</taxon>
        <taxon>core chlorophytes</taxon>
        <taxon>Trebouxiophyceae</taxon>
        <taxon>Chlorellales</taxon>
        <taxon>Chlorellaceae</taxon>
        <taxon>Chlorella clade</taxon>
        <taxon>Chlorella</taxon>
    </lineage>
</organism>
<dbReference type="EMBL" id="GL433843">
    <property type="protein sequence ID" value="EFN55993.1"/>
    <property type="molecule type" value="Genomic_DNA"/>
</dbReference>
<feature type="transmembrane region" description="Helical" evidence="2">
    <location>
        <begin position="444"/>
        <end position="461"/>
    </location>
</feature>
<evidence type="ECO:0000313" key="4">
    <source>
        <dbReference type="Proteomes" id="UP000008141"/>
    </source>
</evidence>
<name>E1ZEA1_CHLVA</name>
<dbReference type="Proteomes" id="UP000008141">
    <property type="component" value="Unassembled WGS sequence"/>
</dbReference>
<dbReference type="AlphaFoldDB" id="E1ZEA1"/>
<sequence length="800" mass="83965">MAAFVERDNEEEGCSEEEDPRSSATRRLSESLAAAVVMRLSLPGDVAAQLAALPATPSALSLALARDDGSGLVHLPVMEQGSLVWSPDVPGEALPQRSAAWQSFRSGRCLLWRRRLDSPATKYADWAGLLHVHSSAQALLTMPLAVPGYPGALGAATFALGAEPAAADVDALRLLLAGLACAISHHTKLLWEESLGFLNLVIPRRVIQRMLSSSLSLGPLAAAAAAPAGAAAVANGAPAVALEAASEAVAENPGMLCTPACAGADAARRSLNSPGPFGRAAAGTCMRIKTASESDPSKCLQPEACGAEVAPAAAPLLQPASPTASTGMHNGVTTLRQKWNLEFADPVLEEHFKTWFNTLQTKTGLLTVFALAIVMLLNTERWYIAHRSTVVACVRICTAAVLLVHAYLDPGFYSGSLVKALTGSCSLTLVINSFRNRLRFSNHLLVQLAKLYLSAMANAFIYSDPQRASHAYLTLPVTSLLQLAAALVPSLAVYRLEAGMRREFVSAQVAAGMLQLPPAASQPSTALLAEHSSNAPRTWSPVSCSATISSVILLSLPLLFMLLLPLFSPPLAASDLEDIAADDCWWSCAKQDPRPATYASAAGTSPDVVARLMQLHQLAKAAAAALLLLKPLAPADEASLLLLCPWLLRLTALAPRASACSPFAAAASIVLAQRPDAPAVAPASLTLPSRQQQLQACSPSGATLRFDLMGALSADQTAELQVFEQQVNRGIEQSSKAALEDALSELSRLPSASAMVRSSIEGQQNSMRSLHSLLSRRSGSLSLDSLASTPLHHASPNSPT</sequence>
<feature type="transmembrane region" description="Helical" evidence="2">
    <location>
        <begin position="359"/>
        <end position="377"/>
    </location>
</feature>
<evidence type="ECO:0000256" key="2">
    <source>
        <dbReference type="SAM" id="Phobius"/>
    </source>
</evidence>
<dbReference type="RefSeq" id="XP_005848095.1">
    <property type="nucleotide sequence ID" value="XM_005848033.1"/>
</dbReference>